<sequence length="93" mass="9902">MGGQQLSGVNAIYYYADQIYLSAGVASSDVQYVTAGTGAVNVVMTIVTVFVVELWGRRLLLLLGFSTCFSACVVLTIALVLQVPTPPARRTSK</sequence>
<evidence type="ECO:0000256" key="1">
    <source>
        <dbReference type="ARBA" id="ARBA00004141"/>
    </source>
</evidence>
<dbReference type="GeneID" id="106002376"/>
<dbReference type="GO" id="GO:0005886">
    <property type="term" value="C:plasma membrane"/>
    <property type="evidence" value="ECO:0007669"/>
    <property type="project" value="TreeGrafter"/>
</dbReference>
<dbReference type="Pfam" id="PF00083">
    <property type="entry name" value="Sugar_tr"/>
    <property type="match status" value="1"/>
</dbReference>
<gene>
    <name evidence="7" type="primary">LOC106002376</name>
</gene>
<dbReference type="PANTHER" id="PTHR23503:SF32">
    <property type="entry name" value="SOLUTE CARRIER FAMILY 2, FACILITATED GLUCOSE TRANSPORTER MEMBER 5"/>
    <property type="match status" value="1"/>
</dbReference>
<dbReference type="KEGG" id="dord:106002376"/>
<dbReference type="InterPro" id="IPR005828">
    <property type="entry name" value="MFS_sugar_transport-like"/>
</dbReference>
<comment type="subcellular location">
    <subcellularLocation>
        <location evidence="1">Membrane</location>
        <topology evidence="1">Multi-pass membrane protein</topology>
    </subcellularLocation>
</comment>
<dbReference type="PANTHER" id="PTHR23503">
    <property type="entry name" value="SOLUTE CARRIER FAMILY 2"/>
    <property type="match status" value="1"/>
</dbReference>
<dbReference type="GO" id="GO:0055056">
    <property type="term" value="F:D-glucose transmembrane transporter activity"/>
    <property type="evidence" value="ECO:0007669"/>
    <property type="project" value="TreeGrafter"/>
</dbReference>
<dbReference type="AlphaFoldDB" id="A0A1S3GUY4"/>
<evidence type="ECO:0000313" key="6">
    <source>
        <dbReference type="Proteomes" id="UP000081671"/>
    </source>
</evidence>
<name>A0A1S3GUY4_DIPOR</name>
<dbReference type="InParanoid" id="A0A1S3GUY4"/>
<dbReference type="GO" id="GO:0005353">
    <property type="term" value="F:fructose transmembrane transporter activity"/>
    <property type="evidence" value="ECO:0007669"/>
    <property type="project" value="TreeGrafter"/>
</dbReference>
<dbReference type="RefSeq" id="XP_012892718.1">
    <property type="nucleotide sequence ID" value="XM_013037264.1"/>
</dbReference>
<keyword evidence="3 5" id="KW-1133">Transmembrane helix</keyword>
<feature type="transmembrane region" description="Helical" evidence="5">
    <location>
        <begin position="59"/>
        <end position="83"/>
    </location>
</feature>
<feature type="transmembrane region" description="Helical" evidence="5">
    <location>
        <begin position="30"/>
        <end position="52"/>
    </location>
</feature>
<dbReference type="PROSITE" id="PS00216">
    <property type="entry name" value="SUGAR_TRANSPORT_1"/>
    <property type="match status" value="1"/>
</dbReference>
<dbReference type="OrthoDB" id="4540492at2759"/>
<keyword evidence="6" id="KW-1185">Reference proteome</keyword>
<proteinExistence type="predicted"/>
<dbReference type="InterPro" id="IPR036259">
    <property type="entry name" value="MFS_trans_sf"/>
</dbReference>
<evidence type="ECO:0000256" key="4">
    <source>
        <dbReference type="ARBA" id="ARBA00023136"/>
    </source>
</evidence>
<dbReference type="Gene3D" id="1.20.1250.20">
    <property type="entry name" value="MFS general substrate transporter like domains"/>
    <property type="match status" value="1"/>
</dbReference>
<dbReference type="GO" id="GO:0046323">
    <property type="term" value="P:D-glucose import"/>
    <property type="evidence" value="ECO:0007669"/>
    <property type="project" value="TreeGrafter"/>
</dbReference>
<dbReference type="GO" id="GO:0070837">
    <property type="term" value="P:dehydroascorbic acid transport"/>
    <property type="evidence" value="ECO:0007669"/>
    <property type="project" value="TreeGrafter"/>
</dbReference>
<keyword evidence="2 5" id="KW-0812">Transmembrane</keyword>
<dbReference type="InterPro" id="IPR005829">
    <property type="entry name" value="Sugar_transporter_CS"/>
</dbReference>
<dbReference type="InterPro" id="IPR045263">
    <property type="entry name" value="GLUT"/>
</dbReference>
<evidence type="ECO:0000256" key="3">
    <source>
        <dbReference type="ARBA" id="ARBA00022989"/>
    </source>
</evidence>
<evidence type="ECO:0000256" key="5">
    <source>
        <dbReference type="SAM" id="Phobius"/>
    </source>
</evidence>
<keyword evidence="4 5" id="KW-0472">Membrane</keyword>
<organism evidence="6 7">
    <name type="scientific">Dipodomys ordii</name>
    <name type="common">Ord's kangaroo rat</name>
    <dbReference type="NCBI Taxonomy" id="10020"/>
    <lineage>
        <taxon>Eukaryota</taxon>
        <taxon>Metazoa</taxon>
        <taxon>Chordata</taxon>
        <taxon>Craniata</taxon>
        <taxon>Vertebrata</taxon>
        <taxon>Euteleostomi</taxon>
        <taxon>Mammalia</taxon>
        <taxon>Eutheria</taxon>
        <taxon>Euarchontoglires</taxon>
        <taxon>Glires</taxon>
        <taxon>Rodentia</taxon>
        <taxon>Castorimorpha</taxon>
        <taxon>Heteromyidae</taxon>
        <taxon>Dipodomyinae</taxon>
        <taxon>Dipodomys</taxon>
    </lineage>
</organism>
<dbReference type="Proteomes" id="UP000081671">
    <property type="component" value="Unplaced"/>
</dbReference>
<reference evidence="7" key="1">
    <citation type="submission" date="2025-08" db="UniProtKB">
        <authorList>
            <consortium name="RefSeq"/>
        </authorList>
    </citation>
    <scope>IDENTIFICATION</scope>
    <source>
        <tissue evidence="7">Kidney</tissue>
    </source>
</reference>
<evidence type="ECO:0000256" key="2">
    <source>
        <dbReference type="ARBA" id="ARBA00022692"/>
    </source>
</evidence>
<protein>
    <submittedName>
        <fullName evidence="7">Solute carrier family 2, facilitated glucose transporter member 5-like</fullName>
    </submittedName>
</protein>
<dbReference type="SUPFAM" id="SSF103473">
    <property type="entry name" value="MFS general substrate transporter"/>
    <property type="match status" value="1"/>
</dbReference>
<accession>A0A1S3GUY4</accession>
<evidence type="ECO:0000313" key="7">
    <source>
        <dbReference type="RefSeq" id="XP_012892718.1"/>
    </source>
</evidence>